<keyword evidence="2 4" id="KW-0689">Ribosomal protein</keyword>
<keyword evidence="4" id="KW-0694">RNA-binding</keyword>
<evidence type="ECO:0000256" key="2">
    <source>
        <dbReference type="ARBA" id="ARBA00022980"/>
    </source>
</evidence>
<evidence type="ECO:0000256" key="1">
    <source>
        <dbReference type="ARBA" id="ARBA00005589"/>
    </source>
</evidence>
<keyword evidence="3 4" id="KW-0687">Ribonucleoprotein</keyword>
<dbReference type="SUPFAM" id="SSF46911">
    <property type="entry name" value="Ribosomal protein S18"/>
    <property type="match status" value="1"/>
</dbReference>
<dbReference type="GO" id="GO:0006412">
    <property type="term" value="P:translation"/>
    <property type="evidence" value="ECO:0007669"/>
    <property type="project" value="UniProtKB-UniRule"/>
</dbReference>
<dbReference type="Proteomes" id="UP000176741">
    <property type="component" value="Unassembled WGS sequence"/>
</dbReference>
<dbReference type="PANTHER" id="PTHR13479:SF40">
    <property type="entry name" value="SMALL RIBOSOMAL SUBUNIT PROTEIN BS18M"/>
    <property type="match status" value="1"/>
</dbReference>
<organism evidence="6 7">
    <name type="scientific">Candidatus Woesebacteria bacterium RIFCSPHIGHO2_01_FULL_38_26b</name>
    <dbReference type="NCBI Taxonomy" id="1802491"/>
    <lineage>
        <taxon>Bacteria</taxon>
        <taxon>Candidatus Woeseibacteriota</taxon>
    </lineage>
</organism>
<dbReference type="InterPro" id="IPR001648">
    <property type="entry name" value="Ribosomal_bS18"/>
</dbReference>
<dbReference type="GO" id="GO:0003735">
    <property type="term" value="F:structural constituent of ribosome"/>
    <property type="evidence" value="ECO:0007669"/>
    <property type="project" value="InterPro"/>
</dbReference>
<comment type="subunit">
    <text evidence="4">Part of the 30S ribosomal subunit. Forms a tight heterodimer with protein bS6.</text>
</comment>
<dbReference type="PANTHER" id="PTHR13479">
    <property type="entry name" value="30S RIBOSOMAL PROTEIN S18"/>
    <property type="match status" value="1"/>
</dbReference>
<dbReference type="Pfam" id="PF01084">
    <property type="entry name" value="Ribosomal_S18"/>
    <property type="match status" value="1"/>
</dbReference>
<gene>
    <name evidence="4" type="primary">rpsR</name>
    <name evidence="6" type="ORF">A2771_03685</name>
</gene>
<evidence type="ECO:0000256" key="3">
    <source>
        <dbReference type="ARBA" id="ARBA00023274"/>
    </source>
</evidence>
<accession>A0A1F7XZU7</accession>
<proteinExistence type="inferred from homology"/>
<name>A0A1F7XZU7_9BACT</name>
<sequence>MRNVRKRIVPTSCPFCQENKTPDYKDYKYLRKFLSERAKIIGKEYSGVCSKHQRKLSRAVKRARYLSLLPYIPSV</sequence>
<evidence type="ECO:0000313" key="7">
    <source>
        <dbReference type="Proteomes" id="UP000176741"/>
    </source>
</evidence>
<dbReference type="InterPro" id="IPR036870">
    <property type="entry name" value="Ribosomal_bS18_sf"/>
</dbReference>
<dbReference type="PRINTS" id="PR00974">
    <property type="entry name" value="RIBOSOMALS18"/>
</dbReference>
<protein>
    <recommendedName>
        <fullName evidence="4">Small ribosomal subunit protein bS18</fullName>
    </recommendedName>
</protein>
<dbReference type="NCBIfam" id="TIGR00165">
    <property type="entry name" value="S18"/>
    <property type="match status" value="1"/>
</dbReference>
<dbReference type="GO" id="GO:0070181">
    <property type="term" value="F:small ribosomal subunit rRNA binding"/>
    <property type="evidence" value="ECO:0007669"/>
    <property type="project" value="TreeGrafter"/>
</dbReference>
<dbReference type="GO" id="GO:0022627">
    <property type="term" value="C:cytosolic small ribosomal subunit"/>
    <property type="evidence" value="ECO:0007669"/>
    <property type="project" value="TreeGrafter"/>
</dbReference>
<dbReference type="HAMAP" id="MF_00270">
    <property type="entry name" value="Ribosomal_bS18"/>
    <property type="match status" value="1"/>
</dbReference>
<evidence type="ECO:0000313" key="6">
    <source>
        <dbReference type="EMBL" id="OGM20552.1"/>
    </source>
</evidence>
<comment type="caution">
    <text evidence="6">The sequence shown here is derived from an EMBL/GenBank/DDBJ whole genome shotgun (WGS) entry which is preliminary data.</text>
</comment>
<dbReference type="AlphaFoldDB" id="A0A1F7XZU7"/>
<keyword evidence="4" id="KW-0699">rRNA-binding</keyword>
<comment type="similarity">
    <text evidence="1 4 5">Belongs to the bacterial ribosomal protein bS18 family.</text>
</comment>
<dbReference type="Gene3D" id="4.10.640.10">
    <property type="entry name" value="Ribosomal protein S18"/>
    <property type="match status" value="1"/>
</dbReference>
<dbReference type="EMBL" id="MGGD01000032">
    <property type="protein sequence ID" value="OGM20552.1"/>
    <property type="molecule type" value="Genomic_DNA"/>
</dbReference>
<evidence type="ECO:0000256" key="5">
    <source>
        <dbReference type="RuleBase" id="RU003910"/>
    </source>
</evidence>
<evidence type="ECO:0000256" key="4">
    <source>
        <dbReference type="HAMAP-Rule" id="MF_00270"/>
    </source>
</evidence>
<reference evidence="6 7" key="1">
    <citation type="journal article" date="2016" name="Nat. Commun.">
        <title>Thousands of microbial genomes shed light on interconnected biogeochemical processes in an aquifer system.</title>
        <authorList>
            <person name="Anantharaman K."/>
            <person name="Brown C.T."/>
            <person name="Hug L.A."/>
            <person name="Sharon I."/>
            <person name="Castelle C.J."/>
            <person name="Probst A.J."/>
            <person name="Thomas B.C."/>
            <person name="Singh A."/>
            <person name="Wilkins M.J."/>
            <person name="Karaoz U."/>
            <person name="Brodie E.L."/>
            <person name="Williams K.H."/>
            <person name="Hubbard S.S."/>
            <person name="Banfield J.F."/>
        </authorList>
    </citation>
    <scope>NUCLEOTIDE SEQUENCE [LARGE SCALE GENOMIC DNA]</scope>
</reference>
<comment type="function">
    <text evidence="4">Binds as a heterodimer with protein bS6 to the central domain of the 16S rRNA, where it helps stabilize the platform of the 30S subunit.</text>
</comment>